<keyword evidence="10" id="KW-1185">Reference proteome</keyword>
<evidence type="ECO:0000256" key="3">
    <source>
        <dbReference type="ARBA" id="ARBA00022603"/>
    </source>
</evidence>
<evidence type="ECO:0000256" key="1">
    <source>
        <dbReference type="ARBA" id="ARBA00004286"/>
    </source>
</evidence>
<dbReference type="EMBL" id="BJCL01000030">
    <property type="protein sequence ID" value="GCL66270.1"/>
    <property type="molecule type" value="Genomic_DNA"/>
</dbReference>
<protein>
    <submittedName>
        <fullName evidence="9">SET domain-containing protein-lysine N-methyltransferase</fullName>
    </submittedName>
</protein>
<dbReference type="SUPFAM" id="SSF82199">
    <property type="entry name" value="SET domain"/>
    <property type="match status" value="1"/>
</dbReference>
<dbReference type="SMART" id="SM00508">
    <property type="entry name" value="PostSET"/>
    <property type="match status" value="1"/>
</dbReference>
<dbReference type="GO" id="GO:0008168">
    <property type="term" value="F:methyltransferase activity"/>
    <property type="evidence" value="ECO:0007669"/>
    <property type="project" value="UniProtKB-KW"/>
</dbReference>
<feature type="compositionally biased region" description="Low complexity" evidence="6">
    <location>
        <begin position="1"/>
        <end position="25"/>
    </location>
</feature>
<evidence type="ECO:0000259" key="7">
    <source>
        <dbReference type="PROSITE" id="PS50280"/>
    </source>
</evidence>
<evidence type="ECO:0000256" key="2">
    <source>
        <dbReference type="ARBA" id="ARBA00022454"/>
    </source>
</evidence>
<dbReference type="GO" id="GO:0032259">
    <property type="term" value="P:methylation"/>
    <property type="evidence" value="ECO:0007669"/>
    <property type="project" value="UniProtKB-KW"/>
</dbReference>
<dbReference type="PROSITE" id="PS50280">
    <property type="entry name" value="SET"/>
    <property type="match status" value="1"/>
</dbReference>
<dbReference type="InterPro" id="IPR003616">
    <property type="entry name" value="Post-SET_dom"/>
</dbReference>
<keyword evidence="2" id="KW-0158">Chromosome</keyword>
<dbReference type="Pfam" id="PF00856">
    <property type="entry name" value="SET"/>
    <property type="match status" value="1"/>
</dbReference>
<feature type="domain" description="Post-SET" evidence="8">
    <location>
        <begin position="161"/>
        <end position="177"/>
    </location>
</feature>
<dbReference type="InterPro" id="IPR046341">
    <property type="entry name" value="SET_dom_sf"/>
</dbReference>
<gene>
    <name evidence="9" type="ORF">AQPW35_53510</name>
</gene>
<feature type="domain" description="SET" evidence="7">
    <location>
        <begin position="36"/>
        <end position="148"/>
    </location>
</feature>
<dbReference type="PANTHER" id="PTHR22884">
    <property type="entry name" value="SET DOMAIN PROTEINS"/>
    <property type="match status" value="1"/>
</dbReference>
<dbReference type="PROSITE" id="PS50868">
    <property type="entry name" value="POST_SET"/>
    <property type="match status" value="1"/>
</dbReference>
<dbReference type="InterPro" id="IPR050777">
    <property type="entry name" value="SET2_Histone-Lys_MeTrsfase"/>
</dbReference>
<dbReference type="OrthoDB" id="9790349at2"/>
<comment type="subcellular location">
    <subcellularLocation>
        <location evidence="1">Chromosome</location>
    </subcellularLocation>
</comment>
<dbReference type="Proteomes" id="UP000301751">
    <property type="component" value="Unassembled WGS sequence"/>
</dbReference>
<keyword evidence="5" id="KW-0949">S-adenosyl-L-methionine</keyword>
<keyword evidence="4 9" id="KW-0808">Transferase</keyword>
<feature type="region of interest" description="Disordered" evidence="6">
    <location>
        <begin position="1"/>
        <end position="37"/>
    </location>
</feature>
<feature type="region of interest" description="Disordered" evidence="6">
    <location>
        <begin position="178"/>
        <end position="197"/>
    </location>
</feature>
<evidence type="ECO:0000256" key="6">
    <source>
        <dbReference type="SAM" id="MobiDB-lite"/>
    </source>
</evidence>
<evidence type="ECO:0000256" key="4">
    <source>
        <dbReference type="ARBA" id="ARBA00022679"/>
    </source>
</evidence>
<keyword evidence="3 9" id="KW-0489">Methyltransferase</keyword>
<accession>A0A480AZ79</accession>
<organism evidence="9 10">
    <name type="scientific">Pseudaquabacterium pictum</name>
    <dbReference type="NCBI Taxonomy" id="2315236"/>
    <lineage>
        <taxon>Bacteria</taxon>
        <taxon>Pseudomonadati</taxon>
        <taxon>Pseudomonadota</taxon>
        <taxon>Betaproteobacteria</taxon>
        <taxon>Burkholderiales</taxon>
        <taxon>Sphaerotilaceae</taxon>
        <taxon>Pseudaquabacterium</taxon>
    </lineage>
</organism>
<evidence type="ECO:0000259" key="8">
    <source>
        <dbReference type="PROSITE" id="PS50868"/>
    </source>
</evidence>
<dbReference type="SMART" id="SM00317">
    <property type="entry name" value="SET"/>
    <property type="match status" value="1"/>
</dbReference>
<dbReference type="Gene3D" id="2.170.270.10">
    <property type="entry name" value="SET domain"/>
    <property type="match status" value="1"/>
</dbReference>
<dbReference type="GO" id="GO:0005694">
    <property type="term" value="C:chromosome"/>
    <property type="evidence" value="ECO:0007669"/>
    <property type="project" value="UniProtKB-SubCell"/>
</dbReference>
<sequence length="197" mass="21165">MKAAVPSAVRKAAKPAAAPAGAPAAAKPPAPGTTKGRLQVRESGVHGKGVFALVPIKKGELILEYTGEVITWPEALRRHPHDPSQPDHTFYFHLNDELVIDGNVGGNASKWINHSCAPNIEADDESGQVYLLALRNIKPGEELFFDYGLVIEERYTPALKKRFECRCGAKTCRGTMLAPKRSSAPKATQRASGASKA</sequence>
<comment type="caution">
    <text evidence="9">The sequence shown here is derived from an EMBL/GenBank/DDBJ whole genome shotgun (WGS) entry which is preliminary data.</text>
</comment>
<proteinExistence type="predicted"/>
<feature type="compositionally biased region" description="Polar residues" evidence="6">
    <location>
        <begin position="185"/>
        <end position="197"/>
    </location>
</feature>
<dbReference type="AlphaFoldDB" id="A0A480AZ79"/>
<reference evidence="10" key="1">
    <citation type="submission" date="2019-03" db="EMBL/GenBank/DDBJ databases">
        <title>Aquabacterium pictum sp.nov., the first bacteriochlorophyll a-containing freshwater bacterium in the genus Aquabacterium of the class Betaproteobacteria.</title>
        <authorList>
            <person name="Hirose S."/>
            <person name="Tank M."/>
            <person name="Hara E."/>
            <person name="Tamaki H."/>
            <person name="Takaichi S."/>
            <person name="Haruta S."/>
            <person name="Hanada S."/>
        </authorList>
    </citation>
    <scope>NUCLEOTIDE SEQUENCE [LARGE SCALE GENOMIC DNA]</scope>
    <source>
        <strain evidence="10">W35</strain>
    </source>
</reference>
<evidence type="ECO:0000313" key="9">
    <source>
        <dbReference type="EMBL" id="GCL66270.1"/>
    </source>
</evidence>
<dbReference type="InterPro" id="IPR001214">
    <property type="entry name" value="SET_dom"/>
</dbReference>
<name>A0A480AZ79_9BURK</name>
<evidence type="ECO:0000313" key="10">
    <source>
        <dbReference type="Proteomes" id="UP000301751"/>
    </source>
</evidence>
<evidence type="ECO:0000256" key="5">
    <source>
        <dbReference type="ARBA" id="ARBA00022691"/>
    </source>
</evidence>